<keyword evidence="3" id="KW-0378">Hydrolase</keyword>
<reference evidence="3 4" key="1">
    <citation type="submission" date="2018-03" db="EMBL/GenBank/DDBJ databases">
        <title>Alkalicoccus saliphilus sp. nov., isolated from a mineral pool.</title>
        <authorList>
            <person name="Zhao B."/>
        </authorList>
    </citation>
    <scope>NUCLEOTIDE SEQUENCE [LARGE SCALE GENOMIC DNA]</scope>
    <source>
        <strain evidence="3 4">6AG</strain>
    </source>
</reference>
<comment type="caution">
    <text evidence="3">The sequence shown here is derived from an EMBL/GenBank/DDBJ whole genome shotgun (WGS) entry which is preliminary data.</text>
</comment>
<dbReference type="GO" id="GO:0016787">
    <property type="term" value="F:hydrolase activity"/>
    <property type="evidence" value="ECO:0007669"/>
    <property type="project" value="UniProtKB-KW"/>
</dbReference>
<dbReference type="Pfam" id="PF00144">
    <property type="entry name" value="Beta-lactamase"/>
    <property type="match status" value="1"/>
</dbReference>
<keyword evidence="1" id="KW-1133">Transmembrane helix</keyword>
<evidence type="ECO:0000259" key="2">
    <source>
        <dbReference type="Pfam" id="PF00144"/>
    </source>
</evidence>
<dbReference type="InterPro" id="IPR050491">
    <property type="entry name" value="AmpC-like"/>
</dbReference>
<feature type="transmembrane region" description="Helical" evidence="1">
    <location>
        <begin position="599"/>
        <end position="620"/>
    </location>
</feature>
<evidence type="ECO:0000313" key="3">
    <source>
        <dbReference type="EMBL" id="PTL38409.1"/>
    </source>
</evidence>
<evidence type="ECO:0000313" key="4">
    <source>
        <dbReference type="Proteomes" id="UP000240509"/>
    </source>
</evidence>
<dbReference type="InterPro" id="IPR001466">
    <property type="entry name" value="Beta-lactam-related"/>
</dbReference>
<keyword evidence="1" id="KW-0812">Transmembrane</keyword>
<dbReference type="PANTHER" id="PTHR46825">
    <property type="entry name" value="D-ALANYL-D-ALANINE-CARBOXYPEPTIDASE/ENDOPEPTIDASE AMPH"/>
    <property type="match status" value="1"/>
</dbReference>
<proteinExistence type="predicted"/>
<gene>
    <name evidence="3" type="ORF">C6Y45_11670</name>
</gene>
<sequence length="652" mass="72599">MRGVNVVKAQWIFLLVCLIFLAAVSLPTGTSASSLEPEELESFLDEVVQEQMEEWHIANLTLSVVSDGEIVTAKGYGAADLESGAPVQPETTLFRIGSTGKLFTWTAVMQLVEEGALDLDTDINEYLDFEIPSHLEYGQDRGETEPITLRHLMSHTPGFEDYMTEVFAISAEDLPPLEDYVREERPARVFPSGDVPAYSNYGAALAGYIVQVVSGMPYADYVEQNIYEPLGMENSSFRQPLPPNLEDDMSGAYRYVDGEFLEGGFEYMQEPAGSMSSSAADMARFMLAYLQEGELDGERILAEETVEEMFTEEFTVHPRLNGTAHGFIHTTTNGRDIFHHPGGTMLFNTAFYLIPEEETGFFISHSGGAHPANGDIFSRFMDQYFPEEETDQPEPVVSENAEAYSGEYHQNRRSFTTVDRFLSLVFGVVQVDTDEDGFLTVSLGGESNRYSEVEPGVYEAIRENGRQDFGEDFRTIVFSTDPHGKTMLLGHGPMSYSKAAWYETFSVTIAALVLSVVFIIGSFVYWLVKAGILKLRKKKTLPARKPGAVWARWTGAVLGALTVGFVIQFLMESEPDPVYGLPESAYSSLPAWAEVLDLIVSYGIVFSALAAAVFAIAAWIKSYWRLPGRIHYTLFALAGLVLSWIFYFWQVI</sequence>
<dbReference type="PANTHER" id="PTHR46825:SF9">
    <property type="entry name" value="BETA-LACTAMASE-RELATED DOMAIN-CONTAINING PROTEIN"/>
    <property type="match status" value="1"/>
</dbReference>
<accession>A0A2T4U4U9</accession>
<dbReference type="OrthoDB" id="846150at2"/>
<feature type="transmembrane region" description="Helical" evidence="1">
    <location>
        <begin position="632"/>
        <end position="649"/>
    </location>
</feature>
<feature type="domain" description="Beta-lactamase-related" evidence="2">
    <location>
        <begin position="44"/>
        <end position="365"/>
    </location>
</feature>
<dbReference type="Proteomes" id="UP000240509">
    <property type="component" value="Unassembled WGS sequence"/>
</dbReference>
<dbReference type="Gene3D" id="3.40.710.10">
    <property type="entry name" value="DD-peptidase/beta-lactamase superfamily"/>
    <property type="match status" value="1"/>
</dbReference>
<organism evidence="3 4">
    <name type="scientific">Alkalicoccus saliphilus</name>
    <dbReference type="NCBI Taxonomy" id="200989"/>
    <lineage>
        <taxon>Bacteria</taxon>
        <taxon>Bacillati</taxon>
        <taxon>Bacillota</taxon>
        <taxon>Bacilli</taxon>
        <taxon>Bacillales</taxon>
        <taxon>Bacillaceae</taxon>
        <taxon>Alkalicoccus</taxon>
    </lineage>
</organism>
<name>A0A2T4U4U9_9BACI</name>
<keyword evidence="4" id="KW-1185">Reference proteome</keyword>
<feature type="transmembrane region" description="Helical" evidence="1">
    <location>
        <begin position="549"/>
        <end position="571"/>
    </location>
</feature>
<keyword evidence="1" id="KW-0472">Membrane</keyword>
<evidence type="ECO:0000256" key="1">
    <source>
        <dbReference type="SAM" id="Phobius"/>
    </source>
</evidence>
<dbReference type="SUPFAM" id="SSF56601">
    <property type="entry name" value="beta-lactamase/transpeptidase-like"/>
    <property type="match status" value="1"/>
</dbReference>
<dbReference type="InterPro" id="IPR012338">
    <property type="entry name" value="Beta-lactam/transpept-like"/>
</dbReference>
<dbReference type="AlphaFoldDB" id="A0A2T4U4U9"/>
<dbReference type="EMBL" id="PZJJ01000019">
    <property type="protein sequence ID" value="PTL38409.1"/>
    <property type="molecule type" value="Genomic_DNA"/>
</dbReference>
<protein>
    <submittedName>
        <fullName evidence="3">Serine hydrolase</fullName>
    </submittedName>
</protein>
<feature type="transmembrane region" description="Helical" evidence="1">
    <location>
        <begin position="505"/>
        <end position="528"/>
    </location>
</feature>